<protein>
    <recommendedName>
        <fullName evidence="2">DUF2059 domain-containing protein</fullName>
    </recommendedName>
</protein>
<evidence type="ECO:0000259" key="2">
    <source>
        <dbReference type="Pfam" id="PF09832"/>
    </source>
</evidence>
<feature type="domain" description="DUF2059" evidence="2">
    <location>
        <begin position="92"/>
        <end position="150"/>
    </location>
</feature>
<feature type="chain" id="PRO_5018542431" description="DUF2059 domain-containing protein" evidence="1">
    <location>
        <begin position="21"/>
        <end position="174"/>
    </location>
</feature>
<proteinExistence type="predicted"/>
<dbReference type="InterPro" id="IPR018637">
    <property type="entry name" value="DUF2059"/>
</dbReference>
<evidence type="ECO:0000313" key="4">
    <source>
        <dbReference type="Proteomes" id="UP000269669"/>
    </source>
</evidence>
<feature type="signal peptide" evidence="1">
    <location>
        <begin position="1"/>
        <end position="20"/>
    </location>
</feature>
<dbReference type="EMBL" id="RSDW01000001">
    <property type="protein sequence ID" value="RSL16363.1"/>
    <property type="molecule type" value="Genomic_DNA"/>
</dbReference>
<reference evidence="3 4" key="1">
    <citation type="submission" date="2018-12" db="EMBL/GenBank/DDBJ databases">
        <title>Sequencing of bacterial isolates from soil warming experiment in Harvard Forest, Massachusetts, USA.</title>
        <authorList>
            <person name="Deangelis K."/>
        </authorList>
    </citation>
    <scope>NUCLEOTIDE SEQUENCE [LARGE SCALE GENOMIC DNA]</scope>
    <source>
        <strain evidence="3 4">EB153</strain>
    </source>
</reference>
<sequence length="174" mass="19854">MKRLPFVLVLLLILPTLAHADDASRRAKVEEMISATKMDQMMSQMLDQMSERMKTMTSQQTANLNMSVDQRKVFDDYQAHVNQIMADSLSWEKMKPLIITVYSETYTDEELDGILAFYRTPAGQALIAKSPQVLAKTMDLVQKQMQDIQPKIQQATQDFTHQMKQLNSTAPAKP</sequence>
<keyword evidence="4" id="KW-1185">Reference proteome</keyword>
<keyword evidence="1" id="KW-0732">Signal</keyword>
<evidence type="ECO:0000256" key="1">
    <source>
        <dbReference type="SAM" id="SignalP"/>
    </source>
</evidence>
<dbReference type="Pfam" id="PF09832">
    <property type="entry name" value="DUF2059"/>
    <property type="match status" value="1"/>
</dbReference>
<organism evidence="3 4">
    <name type="scientific">Edaphobacter aggregans</name>
    <dbReference type="NCBI Taxonomy" id="570835"/>
    <lineage>
        <taxon>Bacteria</taxon>
        <taxon>Pseudomonadati</taxon>
        <taxon>Acidobacteriota</taxon>
        <taxon>Terriglobia</taxon>
        <taxon>Terriglobales</taxon>
        <taxon>Acidobacteriaceae</taxon>
        <taxon>Edaphobacter</taxon>
    </lineage>
</organism>
<evidence type="ECO:0000313" key="3">
    <source>
        <dbReference type="EMBL" id="RSL16363.1"/>
    </source>
</evidence>
<comment type="caution">
    <text evidence="3">The sequence shown here is derived from an EMBL/GenBank/DDBJ whole genome shotgun (WGS) entry which is preliminary data.</text>
</comment>
<dbReference type="Proteomes" id="UP000269669">
    <property type="component" value="Unassembled WGS sequence"/>
</dbReference>
<dbReference type="RefSeq" id="WP_125484979.1">
    <property type="nucleotide sequence ID" value="NZ_RSDW01000001.1"/>
</dbReference>
<dbReference type="AlphaFoldDB" id="A0A3R9R2G7"/>
<gene>
    <name evidence="3" type="ORF">EDE15_1875</name>
</gene>
<accession>A0A3R9R2G7</accession>
<name>A0A3R9R2G7_9BACT</name>
<dbReference type="OrthoDB" id="490569at2"/>